<keyword evidence="4" id="KW-0547">Nucleotide-binding</keyword>
<evidence type="ECO:0000313" key="8">
    <source>
        <dbReference type="EMBL" id="NUU76645.1"/>
    </source>
</evidence>
<dbReference type="GO" id="GO:0000166">
    <property type="term" value="F:nucleotide binding"/>
    <property type="evidence" value="ECO:0007669"/>
    <property type="project" value="UniProtKB-KW"/>
</dbReference>
<dbReference type="InterPro" id="IPR001100">
    <property type="entry name" value="Pyr_nuc-diS_OxRdtase"/>
</dbReference>
<feature type="binding site" evidence="4">
    <location>
        <begin position="172"/>
        <end position="179"/>
    </location>
    <ligand>
        <name>NAD(+)</name>
        <dbReference type="ChEBI" id="CHEBI:57540"/>
    </ligand>
</feature>
<comment type="cofactor">
    <cofactor evidence="4">
        <name>FAD</name>
        <dbReference type="ChEBI" id="CHEBI:57692"/>
    </cofactor>
    <text evidence="4">Binds 1 FAD per subunit.</text>
</comment>
<dbReference type="EMBL" id="JABMCB010000185">
    <property type="protein sequence ID" value="NUU76645.1"/>
    <property type="molecule type" value="Genomic_DNA"/>
</dbReference>
<keyword evidence="2" id="KW-0285">Flavoprotein</keyword>
<dbReference type="InterPro" id="IPR036188">
    <property type="entry name" value="FAD/NAD-bd_sf"/>
</dbReference>
<dbReference type="PRINTS" id="PR00368">
    <property type="entry name" value="FADPNR"/>
</dbReference>
<feature type="disulfide bond" description="Redox-active" evidence="5">
    <location>
        <begin position="42"/>
        <end position="47"/>
    </location>
</feature>
<dbReference type="RefSeq" id="WP_175396326.1">
    <property type="nucleotide sequence ID" value="NZ_JABMCB010000185.1"/>
</dbReference>
<protein>
    <submittedName>
        <fullName evidence="8">NAD(P)/FAD-dependent oxidoreductase</fullName>
    </submittedName>
</protein>
<evidence type="ECO:0000256" key="3">
    <source>
        <dbReference type="ARBA" id="ARBA00022827"/>
    </source>
</evidence>
<feature type="binding site" evidence="4">
    <location>
        <position position="262"/>
    </location>
    <ligand>
        <name>NAD(+)</name>
        <dbReference type="ChEBI" id="CHEBI:57540"/>
    </ligand>
</feature>
<sequence>MTPLYDLISIGTGSAASSVVSRCAEAGWKIAVIDEREFGGTCALRGCDPKKVLAGAAELIDRNERMLGKGTQGKTTMNWPELMNFKRTFTASIPRASEDKFKQAGMDTFHGKASFVDEDHIRVGDELLRGKHILIATGAQPAPLSIEGAEHLLYSDDFLDMEQLPDQLVLVGGGYIAFEFAHIAARAGSEVHIIHRGERPLEQFDKDLVDLLVQKSEEIGIHVHLNAEVKSIRKQGETYMVSGTRNGADHQWQCGQVVHGAGRIPNVEGLELEKGKVSYSKNGIIVNEYLQSTSNPKVYAAGDVAATKGLPLTPLAGQESRAVASNLLKGNHVQPNYKVMPSIVFTVPSIGSVGLNVEQAEKEGYEVKVNDMSKWYTYKRTNEKYAMAKVVIDNATGRILGAHVIGSETEELINLFAMAIQFGITTDQLNTMNFAYPTAASDLGSLL</sequence>
<dbReference type="GO" id="GO:0016491">
    <property type="term" value="F:oxidoreductase activity"/>
    <property type="evidence" value="ECO:0007669"/>
    <property type="project" value="InterPro"/>
</dbReference>
<feature type="binding site" evidence="4">
    <location>
        <position position="51"/>
    </location>
    <ligand>
        <name>FAD</name>
        <dbReference type="ChEBI" id="CHEBI:57692"/>
    </ligand>
</feature>
<dbReference type="Gene3D" id="3.30.390.30">
    <property type="match status" value="1"/>
</dbReference>
<dbReference type="PRINTS" id="PR00411">
    <property type="entry name" value="PNDRDTASEI"/>
</dbReference>
<feature type="domain" description="Pyridine nucleotide-disulphide oxidoreductase dimerisation" evidence="6">
    <location>
        <begin position="340"/>
        <end position="441"/>
    </location>
</feature>
<evidence type="ECO:0000256" key="1">
    <source>
        <dbReference type="ARBA" id="ARBA00007532"/>
    </source>
</evidence>
<dbReference type="Proteomes" id="UP000526125">
    <property type="component" value="Unassembled WGS sequence"/>
</dbReference>
<name>A0A7Y6EWN8_9BACL</name>
<dbReference type="PANTHER" id="PTHR43014:SF5">
    <property type="entry name" value="GLUTATHIONE REDUCTASE (NADPH)"/>
    <property type="match status" value="1"/>
</dbReference>
<organism evidence="8 9">
    <name type="scientific">Paenibacillus xylanilyticus</name>
    <dbReference type="NCBI Taxonomy" id="248903"/>
    <lineage>
        <taxon>Bacteria</taxon>
        <taxon>Bacillati</taxon>
        <taxon>Bacillota</taxon>
        <taxon>Bacilli</taxon>
        <taxon>Bacillales</taxon>
        <taxon>Paenibacillaceae</taxon>
        <taxon>Paenibacillus</taxon>
    </lineage>
</organism>
<feature type="binding site" evidence="4">
    <location>
        <position position="303"/>
    </location>
    <ligand>
        <name>FAD</name>
        <dbReference type="ChEBI" id="CHEBI:57692"/>
    </ligand>
</feature>
<evidence type="ECO:0000256" key="5">
    <source>
        <dbReference type="PIRSR" id="PIRSR000350-4"/>
    </source>
</evidence>
<gene>
    <name evidence="8" type="ORF">HP552_15555</name>
</gene>
<comment type="caution">
    <text evidence="8">The sequence shown here is derived from an EMBL/GenBank/DDBJ whole genome shotgun (WGS) entry which is preliminary data.</text>
</comment>
<dbReference type="InterPro" id="IPR004099">
    <property type="entry name" value="Pyr_nucl-diS_OxRdtase_dimer"/>
</dbReference>
<dbReference type="PANTHER" id="PTHR43014">
    <property type="entry name" value="MERCURIC REDUCTASE"/>
    <property type="match status" value="1"/>
</dbReference>
<keyword evidence="9" id="KW-1185">Reference proteome</keyword>
<accession>A0A7Y6EWN8</accession>
<dbReference type="InterPro" id="IPR023753">
    <property type="entry name" value="FAD/NAD-binding_dom"/>
</dbReference>
<dbReference type="SUPFAM" id="SSF51905">
    <property type="entry name" value="FAD/NAD(P)-binding domain"/>
    <property type="match status" value="1"/>
</dbReference>
<feature type="domain" description="FAD/NAD(P)-binding" evidence="7">
    <location>
        <begin position="6"/>
        <end position="319"/>
    </location>
</feature>
<keyword evidence="4" id="KW-0520">NAD</keyword>
<dbReference type="SUPFAM" id="SSF55424">
    <property type="entry name" value="FAD/NAD-linked reductases, dimerisation (C-terminal) domain"/>
    <property type="match status" value="1"/>
</dbReference>
<evidence type="ECO:0000256" key="2">
    <source>
        <dbReference type="ARBA" id="ARBA00022630"/>
    </source>
</evidence>
<dbReference type="Gene3D" id="3.50.50.60">
    <property type="entry name" value="FAD/NAD(P)-binding domain"/>
    <property type="match status" value="2"/>
</dbReference>
<evidence type="ECO:0000256" key="4">
    <source>
        <dbReference type="PIRSR" id="PIRSR000350-3"/>
    </source>
</evidence>
<evidence type="ECO:0000259" key="7">
    <source>
        <dbReference type="Pfam" id="PF07992"/>
    </source>
</evidence>
<dbReference type="Pfam" id="PF07992">
    <property type="entry name" value="Pyr_redox_2"/>
    <property type="match status" value="1"/>
</dbReference>
<keyword evidence="3 4" id="KW-0274">FAD</keyword>
<dbReference type="Pfam" id="PF02852">
    <property type="entry name" value="Pyr_redox_dim"/>
    <property type="match status" value="1"/>
</dbReference>
<dbReference type="PIRSF" id="PIRSF000350">
    <property type="entry name" value="Mercury_reductase_MerA"/>
    <property type="match status" value="1"/>
</dbReference>
<evidence type="ECO:0000259" key="6">
    <source>
        <dbReference type="Pfam" id="PF02852"/>
    </source>
</evidence>
<dbReference type="AlphaFoldDB" id="A0A7Y6EWN8"/>
<dbReference type="InterPro" id="IPR016156">
    <property type="entry name" value="FAD/NAD-linked_Rdtase_dimer_sf"/>
</dbReference>
<comment type="similarity">
    <text evidence="1">Belongs to the class-I pyridine nucleotide-disulfide oxidoreductase family.</text>
</comment>
<proteinExistence type="inferred from homology"/>
<reference evidence="8 9" key="1">
    <citation type="submission" date="2020-05" db="EMBL/GenBank/DDBJ databases">
        <title>Genome Sequencing of Type Strains.</title>
        <authorList>
            <person name="Lemaire J.F."/>
            <person name="Inderbitzin P."/>
            <person name="Gregorio O.A."/>
            <person name="Collins S.B."/>
            <person name="Wespe N."/>
            <person name="Knight-Connoni V."/>
        </authorList>
    </citation>
    <scope>NUCLEOTIDE SEQUENCE [LARGE SCALE GENOMIC DNA]</scope>
    <source>
        <strain evidence="8 9">LMG 21957</strain>
    </source>
</reference>
<evidence type="ECO:0000313" key="9">
    <source>
        <dbReference type="Proteomes" id="UP000526125"/>
    </source>
</evidence>